<feature type="region of interest" description="Disordered" evidence="1">
    <location>
        <begin position="599"/>
        <end position="633"/>
    </location>
</feature>
<comment type="caution">
    <text evidence="3">The sequence shown here is derived from an EMBL/GenBank/DDBJ whole genome shotgun (WGS) entry which is preliminary data.</text>
</comment>
<sequence length="1845" mass="207332">MVLTLAYNAQLAARDATGLGVDRHQPQIPAAIPPSAEPRRSLKTWRSIKIAFLNNFYDDAKFEELRNKLSTFTQGPIEAFKAAWVRFKEYQWDCPHHGFSEVAQTVQSVKREEGFLLGTLDVNPMRSYNAILVREGDDVSKELDTEDELELAALELVSIDTYQCWSIPYGILFSETIPYNGLNRHTPGVDRHLIRIAPYEVRIPMQPESVYTPHVPYLQKRRSKKEIHVAKCTSTMEKILTSLPKDTPETSSAPLNRYVKRLVDNEISSKETKLLIRDICSIILPQIKKKKAQRVDNAENIRTITPDQTIEKLPDPGILKDVPVKVGNCLIPADFVVSDYDKESKDLLIGGRAFLATAGARIDVKRDISLKICDLEMEFSMDGSEFTKPISSMASSTDTTPENVQNPQTEPTTTLHSAQLANESFKASVWIDTHPLVDQHPRVSQTEDSANPLHPTPISDLCEKFSSISSPVIPLITSFESSKCASPLNEPRVPQKLVSSVDLAGNEESVDRHNQQCRSTPAATQPGTVYTPPWKARSSDFGAILPVHSTTRSSNLSSGHSTTLLDPLVEYRFATPPDHTRPFTLPRYSTPWSSFITHHHHHHSTGHSITSSQSTQIRTQPDKLSTRKKRREDKVFGSGLDLHRITKPISAHYHSMGRAIRSTTSECPEANEKSMFRNFVGSKNTCGESEFRDVERHTRVQNEGELGVERHQPQIHAATNLPVAKQHCTLENFNRPDSFYANRSAIVPTPFQRNDYELKSDYFALVGQHPFHGFSHEQPMDHIERFGDLVFSIKANRVFEDYLLCKLFPYSLAGEDASWLNQLKGPTEAFKATRVCFKEYQRDFLHHGFNEVQILGSFFRGVDWRYHMALDLATDATTLIETVACNISTKNADFKRKKITGALSGNQMAGVHAKRPILRATSLGLMVILLTKPHPSPTTESKMESMLEKILEGQSKLVVEFNGKFDAIYTDLNGKIDNLSSHMKKLDVQVAQTAQSIKRQDGFLLGNPDINPRKSCNAILVRDEDNVWEELDTEDELELTAAELLEFVYAPKVPYLRKRHSKHEIHDAKCKRIMEKILTTIIKDALENSSAQLMRYVKPLVKNGINSEEANLLTRDISSIILKKVKKGKSKRVVISDFVVLAYDEEPKDSLILGRASLATAGARIDVKKGRISLNICDVEMEFGMDGSEYKLLRLLQLSPQMSITERQCRSTPHPMSIDTTPHVDRYHRASQTDASAPLPQPTTALVPCDRYSSISYPTVTLIISLDSSKCASHVNKNRDSRELVSSADLTDNRKSIDRQMMLHGADLFTHPLGRQDCNPPSSTSLLSLDPSSELRQVKLLTLNKRLVKGNPLRRCVGIYGIGQAITLTATIPPPVAPLHNPLQQTQKREADNKDGHAYNEEGQQIDEQGNLLPEIAKSVNRHNLGVARHQENIRADGRRMTLGDSNRPDLFYSNRSTIRPPTFDRSVFEINPAFYTLVSMHPFHGEPQEHPVDHIERFEDLVSSIKAKSVSYDYLPCKMVLDAASNGNFMSRYPEDATMFIESLASSSSTKSADNERKTQAETFDNQQIQYAAQIQVLNNRIKQLTINIADVSVIKLRSGKQLNPVLQRKLPAVKLVNLEENDVAVFADKTPVSTDTTGCRSTPGYADTTELDSVDKHQQGVDRHQPSLDLRILQNPISVAKKATKPKIPFPMSPRKSKQELDDARCKAMMDKLIVEMPLIDVVKSFPMIKHYVKRMVTKDLNSEHGVMMISAHTIDGRVGKRVSIDTPSSIDRHPQHTAPELFLKTEIDVVRKRSIPPILESHPADLPHFNGRSHALTAHTPPWMMRYSSKKHLLPPSDPPDS</sequence>
<proteinExistence type="predicted"/>
<feature type="compositionally biased region" description="Polar residues" evidence="1">
    <location>
        <begin position="516"/>
        <end position="528"/>
    </location>
</feature>
<evidence type="ECO:0000259" key="2">
    <source>
        <dbReference type="Pfam" id="PF03732"/>
    </source>
</evidence>
<feature type="domain" description="Retrotransposon gag" evidence="2">
    <location>
        <begin position="40"/>
        <end position="104"/>
    </location>
</feature>
<dbReference type="PANTHER" id="PTHR33067">
    <property type="entry name" value="RNA-DIRECTED DNA POLYMERASE-RELATED"/>
    <property type="match status" value="1"/>
</dbReference>
<feature type="region of interest" description="Disordered" evidence="1">
    <location>
        <begin position="389"/>
        <end position="415"/>
    </location>
</feature>
<dbReference type="EMBL" id="JAEFBJ010000135">
    <property type="protein sequence ID" value="KAG7529537.1"/>
    <property type="molecule type" value="Genomic_DNA"/>
</dbReference>
<gene>
    <name evidence="3" type="ORF">ISN44_Un135g000050</name>
</gene>
<reference evidence="3 4" key="1">
    <citation type="submission" date="2020-12" db="EMBL/GenBank/DDBJ databases">
        <title>Concerted genomic and epigenomic changes stabilize Arabidopsis allopolyploids.</title>
        <authorList>
            <person name="Chen Z."/>
        </authorList>
    </citation>
    <scope>NUCLEOTIDE SEQUENCE [LARGE SCALE GENOMIC DNA]</scope>
    <source>
        <strain evidence="3">As9502</strain>
        <tissue evidence="3">Leaf</tissue>
    </source>
</reference>
<dbReference type="Pfam" id="PF03732">
    <property type="entry name" value="Retrotrans_gag"/>
    <property type="match status" value="1"/>
</dbReference>
<accession>A0A8T1XB83</accession>
<evidence type="ECO:0000256" key="1">
    <source>
        <dbReference type="SAM" id="MobiDB-lite"/>
    </source>
</evidence>
<evidence type="ECO:0000313" key="4">
    <source>
        <dbReference type="Proteomes" id="UP000694251"/>
    </source>
</evidence>
<name>A0A8T1XB83_ARASU</name>
<dbReference type="PANTHER" id="PTHR33067:SF31">
    <property type="entry name" value="RNA-DIRECTED DNA POLYMERASE"/>
    <property type="match status" value="1"/>
</dbReference>
<protein>
    <submittedName>
        <fullName evidence="3">Retrotransposon gag domain</fullName>
    </submittedName>
</protein>
<feature type="compositionally biased region" description="Low complexity" evidence="1">
    <location>
        <begin position="606"/>
        <end position="619"/>
    </location>
</feature>
<organism evidence="3 4">
    <name type="scientific">Arabidopsis suecica</name>
    <name type="common">Swedish thale-cress</name>
    <name type="synonym">Cardaminopsis suecica</name>
    <dbReference type="NCBI Taxonomy" id="45249"/>
    <lineage>
        <taxon>Eukaryota</taxon>
        <taxon>Viridiplantae</taxon>
        <taxon>Streptophyta</taxon>
        <taxon>Embryophyta</taxon>
        <taxon>Tracheophyta</taxon>
        <taxon>Spermatophyta</taxon>
        <taxon>Magnoliopsida</taxon>
        <taxon>eudicotyledons</taxon>
        <taxon>Gunneridae</taxon>
        <taxon>Pentapetalae</taxon>
        <taxon>rosids</taxon>
        <taxon>malvids</taxon>
        <taxon>Brassicales</taxon>
        <taxon>Brassicaceae</taxon>
        <taxon>Camelineae</taxon>
        <taxon>Arabidopsis</taxon>
    </lineage>
</organism>
<dbReference type="OrthoDB" id="1105819at2759"/>
<dbReference type="InterPro" id="IPR005162">
    <property type="entry name" value="Retrotrans_gag_dom"/>
</dbReference>
<dbReference type="Proteomes" id="UP000694251">
    <property type="component" value="Unassembled WGS sequence"/>
</dbReference>
<feature type="region of interest" description="Disordered" evidence="1">
    <location>
        <begin position="510"/>
        <end position="533"/>
    </location>
</feature>
<keyword evidence="4" id="KW-1185">Reference proteome</keyword>
<evidence type="ECO:0000313" key="3">
    <source>
        <dbReference type="EMBL" id="KAG7529537.1"/>
    </source>
</evidence>